<accession>A0A448X754</accession>
<dbReference type="Proteomes" id="UP000784294">
    <property type="component" value="Unassembled WGS sequence"/>
</dbReference>
<gene>
    <name evidence="2" type="ORF">PXEA_LOCUS23219</name>
</gene>
<keyword evidence="3" id="KW-1185">Reference proteome</keyword>
<feature type="region of interest" description="Disordered" evidence="1">
    <location>
        <begin position="1"/>
        <end position="33"/>
    </location>
</feature>
<evidence type="ECO:0000256" key="1">
    <source>
        <dbReference type="SAM" id="MobiDB-lite"/>
    </source>
</evidence>
<dbReference type="AlphaFoldDB" id="A0A448X754"/>
<feature type="compositionally biased region" description="Basic and acidic residues" evidence="1">
    <location>
        <begin position="11"/>
        <end position="33"/>
    </location>
</feature>
<dbReference type="EMBL" id="CAAALY010106155">
    <property type="protein sequence ID" value="VEL29779.1"/>
    <property type="molecule type" value="Genomic_DNA"/>
</dbReference>
<organism evidence="2 3">
    <name type="scientific">Protopolystoma xenopodis</name>
    <dbReference type="NCBI Taxonomy" id="117903"/>
    <lineage>
        <taxon>Eukaryota</taxon>
        <taxon>Metazoa</taxon>
        <taxon>Spiralia</taxon>
        <taxon>Lophotrochozoa</taxon>
        <taxon>Platyhelminthes</taxon>
        <taxon>Monogenea</taxon>
        <taxon>Polyopisthocotylea</taxon>
        <taxon>Polystomatidea</taxon>
        <taxon>Polystomatidae</taxon>
        <taxon>Protopolystoma</taxon>
    </lineage>
</organism>
<reference evidence="2" key="1">
    <citation type="submission" date="2018-11" db="EMBL/GenBank/DDBJ databases">
        <authorList>
            <consortium name="Pathogen Informatics"/>
        </authorList>
    </citation>
    <scope>NUCLEOTIDE SEQUENCE</scope>
</reference>
<comment type="caution">
    <text evidence="2">The sequence shown here is derived from an EMBL/GenBank/DDBJ whole genome shotgun (WGS) entry which is preliminary data.</text>
</comment>
<sequence>MKLHFRPFSRKLNDPQSRNEHYPDGWTDEKDMQRDEISTLPASPLAFQSNLPVAQNRTDFQIPHSRLNQRNIWLMDGQRPQEFTTLLPNAGDHSALPADKSNKSSHNDCQTDSNKRNHLQESDAITNTDSQTLISSKSNIAIASEMSLQMPSDIAKDTGCKYMPDSLNAHSLLSDNVDSFRAAKACSNDETSQTTSSVKIYSQCDYEEEPYAKNVFNIPTSPEKPDYSEPPVSSSASIKSSINTNLQANFITYPSISSGLSPLVPDQSSFANKIKACQKLTTSLGTEKRCYDVTLSIKPLESPFPRCNKPSTLLKDEEESSLNGNRVNSLKTLEYQKADETTALKLYPRTGSALNELRLPVQSGGTLMPLICDLPQAQVEVGQKRNEWTSQIPYFQSASPQLDLAMTHKGECYSH</sequence>
<proteinExistence type="predicted"/>
<evidence type="ECO:0000313" key="2">
    <source>
        <dbReference type="EMBL" id="VEL29779.1"/>
    </source>
</evidence>
<feature type="non-terminal residue" evidence="2">
    <location>
        <position position="415"/>
    </location>
</feature>
<protein>
    <submittedName>
        <fullName evidence="2">Uncharacterized protein</fullName>
    </submittedName>
</protein>
<evidence type="ECO:0000313" key="3">
    <source>
        <dbReference type="Proteomes" id="UP000784294"/>
    </source>
</evidence>
<name>A0A448X754_9PLAT</name>
<feature type="region of interest" description="Disordered" evidence="1">
    <location>
        <begin position="86"/>
        <end position="130"/>
    </location>
</feature>